<feature type="non-terminal residue" evidence="1">
    <location>
        <position position="220"/>
    </location>
</feature>
<dbReference type="EMBL" id="UINC01028989">
    <property type="protein sequence ID" value="SVB10963.1"/>
    <property type="molecule type" value="Genomic_DNA"/>
</dbReference>
<organism evidence="1">
    <name type="scientific">marine metagenome</name>
    <dbReference type="NCBI Taxonomy" id="408172"/>
    <lineage>
        <taxon>unclassified sequences</taxon>
        <taxon>metagenomes</taxon>
        <taxon>ecological metagenomes</taxon>
    </lineage>
</organism>
<sequence length="220" mass="24368">MNLRRFKASNAKQAIEDVHDALGPDAVIVNIRKVSKPGLQGLFKSQQVEVSVLIPEQSRMASNKTQAVESIEQVARTTAPEVPVKQRSENIYGTHLDLVDDTLIEIPKSSACDDDREVPNTNLDESTVPPCCVPEELWGAGQVLESIGILPLYIERLTGLAKRRFPQFENVSIKEQLKQIRFCLIDHWTGLASEANKNAHSRKLLLGPTGCGKTTALCKW</sequence>
<protein>
    <recommendedName>
        <fullName evidence="2">Flagellar biosynthesis protein FlhF</fullName>
    </recommendedName>
</protein>
<gene>
    <name evidence="1" type="ORF">METZ01_LOCUS163817</name>
</gene>
<proteinExistence type="predicted"/>
<accession>A0A382BCI1</accession>
<evidence type="ECO:0008006" key="2">
    <source>
        <dbReference type="Google" id="ProtNLM"/>
    </source>
</evidence>
<name>A0A382BCI1_9ZZZZ</name>
<dbReference type="AlphaFoldDB" id="A0A382BCI1"/>
<reference evidence="1" key="1">
    <citation type="submission" date="2018-05" db="EMBL/GenBank/DDBJ databases">
        <authorList>
            <person name="Lanie J.A."/>
            <person name="Ng W.-L."/>
            <person name="Kazmierczak K.M."/>
            <person name="Andrzejewski T.M."/>
            <person name="Davidsen T.M."/>
            <person name="Wayne K.J."/>
            <person name="Tettelin H."/>
            <person name="Glass J.I."/>
            <person name="Rusch D."/>
            <person name="Podicherti R."/>
            <person name="Tsui H.-C.T."/>
            <person name="Winkler M.E."/>
        </authorList>
    </citation>
    <scope>NUCLEOTIDE SEQUENCE</scope>
</reference>
<evidence type="ECO:0000313" key="1">
    <source>
        <dbReference type="EMBL" id="SVB10963.1"/>
    </source>
</evidence>